<dbReference type="AlphaFoldDB" id="A0A7W1T6S7"/>
<organism evidence="1 2">
    <name type="scientific">Listeria rustica</name>
    <dbReference type="NCBI Taxonomy" id="2713503"/>
    <lineage>
        <taxon>Bacteria</taxon>
        <taxon>Bacillati</taxon>
        <taxon>Bacillota</taxon>
        <taxon>Bacilli</taxon>
        <taxon>Bacillales</taxon>
        <taxon>Listeriaceae</taxon>
        <taxon>Listeria</taxon>
    </lineage>
</organism>
<name>A0A7W1T6S7_9LIST</name>
<comment type="caution">
    <text evidence="1">The sequence shown here is derived from an EMBL/GenBank/DDBJ whole genome shotgun (WGS) entry which is preliminary data.</text>
</comment>
<sequence length="301" mass="33543">MPASQVTARLQARDLEVIDKTLFEPREEELTARTIFDMKTDIDPGAETYGYDVATRSGAAKIIANGANDLPLVDTDVKRYFAQIYTIALGFRYSLQDLRQSQMTGKPVDATKAAAVRRGIAEKENSLAWKGDSRYEIQGVATATGIQIEAVGTNAAGTSTKWVDKSSDEIVEELRKLRTRITVLPGYGDASLILALPPVQFEELNRRYSDYDARTIMQVVVTNRWFSKIKRVADLKGIGLSKSDSLIICHSEPETVQLLLPMDITRQQEEYQYPNWKVPCEERFGGAVVRAPHAILRADGI</sequence>
<protein>
    <submittedName>
        <fullName evidence="1">DUF2184 domain-containing protein</fullName>
    </submittedName>
</protein>
<reference evidence="1 2" key="1">
    <citation type="submission" date="2020-05" db="EMBL/GenBank/DDBJ databases">
        <authorList>
            <person name="Carlin C.R."/>
        </authorList>
    </citation>
    <scope>NUCLEOTIDE SEQUENCE [LARGE SCALE GENOMIC DNA]</scope>
    <source>
        <strain evidence="1 2">FSL W9-0585</strain>
    </source>
</reference>
<dbReference type="Proteomes" id="UP000548787">
    <property type="component" value="Unassembled WGS sequence"/>
</dbReference>
<evidence type="ECO:0000313" key="2">
    <source>
        <dbReference type="Proteomes" id="UP000548787"/>
    </source>
</evidence>
<dbReference type="EMBL" id="JABJVM010000008">
    <property type="protein sequence ID" value="MBA3926546.1"/>
    <property type="molecule type" value="Genomic_DNA"/>
</dbReference>
<proteinExistence type="predicted"/>
<dbReference type="Pfam" id="PF09950">
    <property type="entry name" value="Major_capside"/>
    <property type="match status" value="1"/>
</dbReference>
<accession>A0A7W1T6S7</accession>
<gene>
    <name evidence="1" type="ORF">HPK16_09335</name>
</gene>
<dbReference type="InterPro" id="IPR020049">
    <property type="entry name" value="Major_capsid-like"/>
</dbReference>
<dbReference type="PIRSF" id="PIRSF029202">
    <property type="entry name" value="UCP029202"/>
    <property type="match status" value="1"/>
</dbReference>
<dbReference type="Gene3D" id="3.30.2400.30">
    <property type="match status" value="1"/>
</dbReference>
<dbReference type="RefSeq" id="WP_181676701.1">
    <property type="nucleotide sequence ID" value="NZ_JABJVM010000008.1"/>
</dbReference>
<keyword evidence="2" id="KW-1185">Reference proteome</keyword>
<reference evidence="1 2" key="2">
    <citation type="submission" date="2020-08" db="EMBL/GenBank/DDBJ databases">
        <title>Listeria ohnekaius sp. nov. and Listeria portnoyii sp. nov. isolated from non-agricultural and natural environments.</title>
        <authorList>
            <person name="Weller D."/>
            <person name="Belias A.M."/>
            <person name="Liao J."/>
            <person name="Guo S."/>
            <person name="Orsi R.H."/>
            <person name="Wiedmann M."/>
        </authorList>
    </citation>
    <scope>NUCLEOTIDE SEQUENCE [LARGE SCALE GENOMIC DNA]</scope>
    <source>
        <strain evidence="1 2">FSL W9-0585</strain>
    </source>
</reference>
<evidence type="ECO:0000313" key="1">
    <source>
        <dbReference type="EMBL" id="MBA3926546.1"/>
    </source>
</evidence>